<dbReference type="GO" id="GO:0008930">
    <property type="term" value="F:methylthioadenosine nucleosidase activity"/>
    <property type="evidence" value="ECO:0007669"/>
    <property type="project" value="TreeGrafter"/>
</dbReference>
<reference evidence="2" key="1">
    <citation type="submission" date="2020-05" db="EMBL/GenBank/DDBJ databases">
        <authorList>
            <person name="Chiriac C."/>
            <person name="Salcher M."/>
            <person name="Ghai R."/>
            <person name="Kavagutti S V."/>
        </authorList>
    </citation>
    <scope>NUCLEOTIDE SEQUENCE</scope>
</reference>
<accession>A0A6J7IU15</accession>
<dbReference type="PANTHER" id="PTHR46832">
    <property type="entry name" value="5'-METHYLTHIOADENOSINE/S-ADENOSYLHOMOCYSTEINE NUCLEOSIDASE"/>
    <property type="match status" value="1"/>
</dbReference>
<dbReference type="Pfam" id="PF01048">
    <property type="entry name" value="PNP_UDP_1"/>
    <property type="match status" value="1"/>
</dbReference>
<feature type="domain" description="Nucleoside phosphorylase" evidence="1">
    <location>
        <begin position="33"/>
        <end position="188"/>
    </location>
</feature>
<evidence type="ECO:0000259" key="1">
    <source>
        <dbReference type="Pfam" id="PF01048"/>
    </source>
</evidence>
<dbReference type="SUPFAM" id="SSF53167">
    <property type="entry name" value="Purine and uridine phosphorylases"/>
    <property type="match status" value="1"/>
</dbReference>
<dbReference type="InterPro" id="IPR035994">
    <property type="entry name" value="Nucleoside_phosphorylase_sf"/>
</dbReference>
<protein>
    <submittedName>
        <fullName evidence="2">Unannotated protein</fullName>
    </submittedName>
</protein>
<sequence length="199" mass="20971">MLHLRGIISSDRPLLVVAVEEEATHLHAADLPILITGVGKVNAAASTAAALATATPSMVINMGTAGGLKAGITGTHVITRVMQHDLNSDAIFALIGHHVGEPIDVHLPAWLPAQHQRSTLASGDVFVSDPAVRDRLAQQADLVDMEGYAVARTARLAGVPALLVKQVSDSADGTAGRTWVETVHECAEVLGDWVREHLR</sequence>
<dbReference type="GO" id="GO:0008782">
    <property type="term" value="F:adenosylhomocysteine nucleosidase activity"/>
    <property type="evidence" value="ECO:0007669"/>
    <property type="project" value="TreeGrafter"/>
</dbReference>
<name>A0A6J7IU15_9ZZZZ</name>
<gene>
    <name evidence="2" type="ORF">UFOPK3610_02070</name>
</gene>
<dbReference type="NCBIfam" id="NF004168">
    <property type="entry name" value="PRK05634.1"/>
    <property type="match status" value="1"/>
</dbReference>
<dbReference type="AlphaFoldDB" id="A0A6J7IU15"/>
<dbReference type="InterPro" id="IPR000845">
    <property type="entry name" value="Nucleoside_phosphorylase_d"/>
</dbReference>
<dbReference type="Gene3D" id="3.40.50.1580">
    <property type="entry name" value="Nucleoside phosphorylase domain"/>
    <property type="match status" value="1"/>
</dbReference>
<dbReference type="PANTHER" id="PTHR46832:SF1">
    <property type="entry name" value="5'-METHYLTHIOADENOSINE_S-ADENOSYLHOMOCYSTEINE NUCLEOSIDASE"/>
    <property type="match status" value="1"/>
</dbReference>
<dbReference type="EMBL" id="CAFBMR010000170">
    <property type="protein sequence ID" value="CAB4933657.1"/>
    <property type="molecule type" value="Genomic_DNA"/>
</dbReference>
<organism evidence="2">
    <name type="scientific">freshwater metagenome</name>
    <dbReference type="NCBI Taxonomy" id="449393"/>
    <lineage>
        <taxon>unclassified sequences</taxon>
        <taxon>metagenomes</taxon>
        <taxon>ecological metagenomes</taxon>
    </lineage>
</organism>
<evidence type="ECO:0000313" key="2">
    <source>
        <dbReference type="EMBL" id="CAB4933657.1"/>
    </source>
</evidence>
<proteinExistence type="predicted"/>
<dbReference type="GO" id="GO:0005829">
    <property type="term" value="C:cytosol"/>
    <property type="evidence" value="ECO:0007669"/>
    <property type="project" value="TreeGrafter"/>
</dbReference>
<dbReference type="GO" id="GO:0019284">
    <property type="term" value="P:L-methionine salvage from S-adenosylmethionine"/>
    <property type="evidence" value="ECO:0007669"/>
    <property type="project" value="TreeGrafter"/>
</dbReference>
<dbReference type="GO" id="GO:0009116">
    <property type="term" value="P:nucleoside metabolic process"/>
    <property type="evidence" value="ECO:0007669"/>
    <property type="project" value="InterPro"/>
</dbReference>